<feature type="compositionally biased region" description="Low complexity" evidence="1">
    <location>
        <begin position="45"/>
        <end position="64"/>
    </location>
</feature>
<evidence type="ECO:0000256" key="1">
    <source>
        <dbReference type="SAM" id="MobiDB-lite"/>
    </source>
</evidence>
<accession>A0A1H5Z7J1</accession>
<dbReference type="EMBL" id="FNVU01000004">
    <property type="protein sequence ID" value="SEG32503.1"/>
    <property type="molecule type" value="Genomic_DNA"/>
</dbReference>
<name>A0A1H5Z7J1_9ACTN</name>
<evidence type="ECO:0000313" key="3">
    <source>
        <dbReference type="Proteomes" id="UP000236754"/>
    </source>
</evidence>
<dbReference type="AlphaFoldDB" id="A0A1H5Z7J1"/>
<dbReference type="Proteomes" id="UP000236754">
    <property type="component" value="Unassembled WGS sequence"/>
</dbReference>
<gene>
    <name evidence="2" type="ORF">SAMN05216223_104363</name>
</gene>
<proteinExistence type="predicted"/>
<feature type="region of interest" description="Disordered" evidence="1">
    <location>
        <begin position="45"/>
        <end position="71"/>
    </location>
</feature>
<evidence type="ECO:0000313" key="2">
    <source>
        <dbReference type="EMBL" id="SEG32503.1"/>
    </source>
</evidence>
<keyword evidence="3" id="KW-1185">Reference proteome</keyword>
<organism evidence="2 3">
    <name type="scientific">Actinacidiphila yanglinensis</name>
    <dbReference type="NCBI Taxonomy" id="310779"/>
    <lineage>
        <taxon>Bacteria</taxon>
        <taxon>Bacillati</taxon>
        <taxon>Actinomycetota</taxon>
        <taxon>Actinomycetes</taxon>
        <taxon>Kitasatosporales</taxon>
        <taxon>Streptomycetaceae</taxon>
        <taxon>Actinacidiphila</taxon>
    </lineage>
</organism>
<reference evidence="2 3" key="1">
    <citation type="submission" date="2016-10" db="EMBL/GenBank/DDBJ databases">
        <authorList>
            <person name="de Groot N.N."/>
        </authorList>
    </citation>
    <scope>NUCLEOTIDE SEQUENCE [LARGE SCALE GENOMIC DNA]</scope>
    <source>
        <strain evidence="2 3">CGMCC 4.2023</strain>
    </source>
</reference>
<protein>
    <submittedName>
        <fullName evidence="2">Uncharacterized protein</fullName>
    </submittedName>
</protein>
<sequence length="163" mass="16905">MGTQGPSGACGGRGIRFGTGPPVHGGCVAGPQAFLSARSGGARWRAAVSTTGDSSMGGSSSSTTPQATVPNPAIEDLNALKRRLTQDLGTLKEPLKTTTSDMTGGKVWVGKAADDWTADVKGRHGTIQTLLGRLVPVIDAEIAKLPEKVTPGEAKLYNMDRYR</sequence>